<protein>
    <submittedName>
        <fullName evidence="2">Uncharacterized protein</fullName>
    </submittedName>
</protein>
<accession>A0A914WUH9</accession>
<reference evidence="2" key="1">
    <citation type="submission" date="2022-11" db="UniProtKB">
        <authorList>
            <consortium name="WormBaseParasite"/>
        </authorList>
    </citation>
    <scope>IDENTIFICATION</scope>
</reference>
<organism evidence="1 2">
    <name type="scientific">Plectus sambesii</name>
    <dbReference type="NCBI Taxonomy" id="2011161"/>
    <lineage>
        <taxon>Eukaryota</taxon>
        <taxon>Metazoa</taxon>
        <taxon>Ecdysozoa</taxon>
        <taxon>Nematoda</taxon>
        <taxon>Chromadorea</taxon>
        <taxon>Plectida</taxon>
        <taxon>Plectina</taxon>
        <taxon>Plectoidea</taxon>
        <taxon>Plectidae</taxon>
        <taxon>Plectus</taxon>
    </lineage>
</organism>
<sequence>MLLLRSAVCRSIPQVQSFAPIQSSAPNRPMAGTQSVKTNSATPAKAGMQIGNANLVTPTKTGNATSKILKFVMPGPHLLEYWNEGHSGDYIYYACKSEEQLATVKSVLPDGKIEFCKEAINALLAKEIPIICRKINEGDGHDLIEQGLLSITDINKLSKTRMLHQLRRCVGESSDQWDIEVRTINGDEIKAFIDCRFDYSFGYLVEEEMGEFPDNTSLYAFVRNCISHIVAAKLDSTIDETNLKLKREISSSKCVKESGNTSGSVFFDSISFRVTCSRQIKPFLGDFFISRLSVLSRDTGEYVP</sequence>
<keyword evidence="1" id="KW-1185">Reference proteome</keyword>
<evidence type="ECO:0000313" key="2">
    <source>
        <dbReference type="WBParaSite" id="PSAMB.scaffold529size47957.g6657.t1"/>
    </source>
</evidence>
<proteinExistence type="predicted"/>
<evidence type="ECO:0000313" key="1">
    <source>
        <dbReference type="Proteomes" id="UP000887566"/>
    </source>
</evidence>
<dbReference type="Proteomes" id="UP000887566">
    <property type="component" value="Unplaced"/>
</dbReference>
<dbReference type="AlphaFoldDB" id="A0A914WUH9"/>
<dbReference type="WBParaSite" id="PSAMB.scaffold529size47957.g6657.t1">
    <property type="protein sequence ID" value="PSAMB.scaffold529size47957.g6657.t1"/>
    <property type="gene ID" value="PSAMB.scaffold529size47957.g6657"/>
</dbReference>
<name>A0A914WUH9_9BILA</name>